<dbReference type="AlphaFoldDB" id="A0AA88NG23"/>
<evidence type="ECO:0000256" key="1">
    <source>
        <dbReference type="SAM" id="MobiDB-lite"/>
    </source>
</evidence>
<name>A0AA88NG23_CHASR</name>
<dbReference type="Proteomes" id="UP001187415">
    <property type="component" value="Unassembled WGS sequence"/>
</dbReference>
<sequence length="234" mass="26705">MMLECERTYKPTVQHSAEGAKRIQALERENVELKLLLTQQKNLTAHLQTEVFSRQQALLHLQDMKELQQKYKQTRGLQKSGDTRTDRLVETECKTTGLLSGQDQEDKLKAWESERNMLLKTIENLNLTVAYLNKSPVGNRTEGATRHKKQAGIQTPNSSDKKVENKVKKVKRVRFAEHVVKDMTAEDGVRAGPTPECAQVCCRGSDVQKRNKSSRWSRFINSFACASRFIKTNS</sequence>
<proteinExistence type="predicted"/>
<accession>A0AA88NG23</accession>
<comment type="caution">
    <text evidence="2">The sequence shown here is derived from an EMBL/GenBank/DDBJ whole genome shotgun (WGS) entry which is preliminary data.</text>
</comment>
<protein>
    <submittedName>
        <fullName evidence="2">Uncharacterized protein</fullName>
    </submittedName>
</protein>
<reference evidence="2" key="1">
    <citation type="submission" date="2023-07" db="EMBL/GenBank/DDBJ databases">
        <title>Chromosome-level Genome Assembly of Striped Snakehead (Channa striata).</title>
        <authorList>
            <person name="Liu H."/>
        </authorList>
    </citation>
    <scope>NUCLEOTIDE SEQUENCE</scope>
    <source>
        <strain evidence="2">Gz</strain>
        <tissue evidence="2">Muscle</tissue>
    </source>
</reference>
<keyword evidence="3" id="KW-1185">Reference proteome</keyword>
<evidence type="ECO:0000313" key="2">
    <source>
        <dbReference type="EMBL" id="KAK2858888.1"/>
    </source>
</evidence>
<evidence type="ECO:0000313" key="3">
    <source>
        <dbReference type="Proteomes" id="UP001187415"/>
    </source>
</evidence>
<gene>
    <name evidence="2" type="ORF">Q5P01_003508</name>
</gene>
<feature type="region of interest" description="Disordered" evidence="1">
    <location>
        <begin position="138"/>
        <end position="163"/>
    </location>
</feature>
<organism evidence="2 3">
    <name type="scientific">Channa striata</name>
    <name type="common">Snakehead murrel</name>
    <name type="synonym">Ophicephalus striatus</name>
    <dbReference type="NCBI Taxonomy" id="64152"/>
    <lineage>
        <taxon>Eukaryota</taxon>
        <taxon>Metazoa</taxon>
        <taxon>Chordata</taxon>
        <taxon>Craniata</taxon>
        <taxon>Vertebrata</taxon>
        <taxon>Euteleostomi</taxon>
        <taxon>Actinopterygii</taxon>
        <taxon>Neopterygii</taxon>
        <taxon>Teleostei</taxon>
        <taxon>Neoteleostei</taxon>
        <taxon>Acanthomorphata</taxon>
        <taxon>Anabantaria</taxon>
        <taxon>Anabantiformes</taxon>
        <taxon>Channoidei</taxon>
        <taxon>Channidae</taxon>
        <taxon>Channa</taxon>
    </lineage>
</organism>
<dbReference type="EMBL" id="JAUPFM010000002">
    <property type="protein sequence ID" value="KAK2858888.1"/>
    <property type="molecule type" value="Genomic_DNA"/>
</dbReference>